<feature type="compositionally biased region" description="Basic and acidic residues" evidence="3">
    <location>
        <begin position="952"/>
        <end position="968"/>
    </location>
</feature>
<feature type="compositionally biased region" description="Low complexity" evidence="3">
    <location>
        <begin position="566"/>
        <end position="576"/>
    </location>
</feature>
<dbReference type="InterPro" id="IPR037141">
    <property type="entry name" value="NDT80_DNA-bd_dom_sf"/>
</dbReference>
<dbReference type="GO" id="GO:0000228">
    <property type="term" value="C:nuclear chromosome"/>
    <property type="evidence" value="ECO:0007669"/>
    <property type="project" value="TreeGrafter"/>
</dbReference>
<dbReference type="InterPro" id="IPR052605">
    <property type="entry name" value="Fungal_trans_regulator"/>
</dbReference>
<feature type="region of interest" description="Disordered" evidence="3">
    <location>
        <begin position="681"/>
        <end position="828"/>
    </location>
</feature>
<keyword evidence="1 2" id="KW-0238">DNA-binding</keyword>
<feature type="compositionally biased region" description="Low complexity" evidence="3">
    <location>
        <begin position="739"/>
        <end position="813"/>
    </location>
</feature>
<feature type="compositionally biased region" description="Low complexity" evidence="3">
    <location>
        <begin position="598"/>
        <end position="610"/>
    </location>
</feature>
<feature type="region of interest" description="Disordered" evidence="3">
    <location>
        <begin position="195"/>
        <end position="314"/>
    </location>
</feature>
<feature type="compositionally biased region" description="Basic and acidic residues" evidence="3">
    <location>
        <begin position="79"/>
        <end position="98"/>
    </location>
</feature>
<feature type="region of interest" description="Disordered" evidence="3">
    <location>
        <begin position="848"/>
        <end position="989"/>
    </location>
</feature>
<dbReference type="PANTHER" id="PTHR35144">
    <property type="entry name" value="MEIOSIS-SPECIFIC TRANSCRIPTION FACTOR NDT80"/>
    <property type="match status" value="1"/>
</dbReference>
<evidence type="ECO:0000256" key="3">
    <source>
        <dbReference type="SAM" id="MobiDB-lite"/>
    </source>
</evidence>
<dbReference type="GO" id="GO:0051321">
    <property type="term" value="P:meiotic cell cycle"/>
    <property type="evidence" value="ECO:0007669"/>
    <property type="project" value="TreeGrafter"/>
</dbReference>
<dbReference type="GO" id="GO:0003700">
    <property type="term" value="F:DNA-binding transcription factor activity"/>
    <property type="evidence" value="ECO:0007669"/>
    <property type="project" value="UniProtKB-UniRule"/>
</dbReference>
<feature type="DNA-binding region" description="NDT80" evidence="2">
    <location>
        <begin position="288"/>
        <end position="519"/>
    </location>
</feature>
<proteinExistence type="predicted"/>
<feature type="domain" description="NDT80" evidence="4">
    <location>
        <begin position="288"/>
        <end position="519"/>
    </location>
</feature>
<feature type="compositionally biased region" description="Basic residues" evidence="3">
    <location>
        <begin position="916"/>
        <end position="942"/>
    </location>
</feature>
<feature type="region of interest" description="Disordered" evidence="3">
    <location>
        <begin position="1026"/>
        <end position="1068"/>
    </location>
</feature>
<dbReference type="Gene3D" id="2.60.40.1390">
    <property type="entry name" value="NDT80 DNA-binding domain"/>
    <property type="match status" value="1"/>
</dbReference>
<feature type="compositionally biased region" description="Low complexity" evidence="3">
    <location>
        <begin position="215"/>
        <end position="287"/>
    </location>
</feature>
<name>A0AAD5TQE6_9FUNG</name>
<feature type="region of interest" description="Disordered" evidence="3">
    <location>
        <begin position="1"/>
        <end position="163"/>
    </location>
</feature>
<feature type="compositionally biased region" description="Low complexity" evidence="3">
    <location>
        <begin position="50"/>
        <end position="78"/>
    </location>
</feature>
<feature type="compositionally biased region" description="Gly residues" evidence="3">
    <location>
        <begin position="814"/>
        <end position="828"/>
    </location>
</feature>
<feature type="compositionally biased region" description="Polar residues" evidence="3">
    <location>
        <begin position="542"/>
        <end position="551"/>
    </location>
</feature>
<reference evidence="5" key="1">
    <citation type="submission" date="2020-05" db="EMBL/GenBank/DDBJ databases">
        <title>Phylogenomic resolution of chytrid fungi.</title>
        <authorList>
            <person name="Stajich J.E."/>
            <person name="Amses K."/>
            <person name="Simmons R."/>
            <person name="Seto K."/>
            <person name="Myers J."/>
            <person name="Bonds A."/>
            <person name="Quandt C.A."/>
            <person name="Barry K."/>
            <person name="Liu P."/>
            <person name="Grigoriev I."/>
            <person name="Longcore J.E."/>
            <person name="James T.Y."/>
        </authorList>
    </citation>
    <scope>NUCLEOTIDE SEQUENCE</scope>
    <source>
        <strain evidence="5">JEL0379</strain>
    </source>
</reference>
<comment type="caution">
    <text evidence="5">The sequence shown here is derived from an EMBL/GenBank/DDBJ whole genome shotgun (WGS) entry which is preliminary data.</text>
</comment>
<dbReference type="GO" id="GO:0045944">
    <property type="term" value="P:positive regulation of transcription by RNA polymerase II"/>
    <property type="evidence" value="ECO:0007669"/>
    <property type="project" value="TreeGrafter"/>
</dbReference>
<dbReference type="InterPro" id="IPR024061">
    <property type="entry name" value="NDT80_DNA-bd_dom"/>
</dbReference>
<feature type="compositionally biased region" description="Polar residues" evidence="3">
    <location>
        <begin position="104"/>
        <end position="115"/>
    </location>
</feature>
<dbReference type="Proteomes" id="UP001212152">
    <property type="component" value="Unassembled WGS sequence"/>
</dbReference>
<dbReference type="InterPro" id="IPR008967">
    <property type="entry name" value="p53-like_TF_DNA-bd_sf"/>
</dbReference>
<gene>
    <name evidence="5" type="ORF">HDU87_006815</name>
</gene>
<keyword evidence="6" id="KW-1185">Reference proteome</keyword>
<evidence type="ECO:0000259" key="4">
    <source>
        <dbReference type="PROSITE" id="PS51517"/>
    </source>
</evidence>
<dbReference type="PROSITE" id="PS51517">
    <property type="entry name" value="NDT80"/>
    <property type="match status" value="1"/>
</dbReference>
<sequence>MSQLPHSPEAAADSPLPPPPEVPPADHQQQHSTDSLHIHANDPNPLSENAITAAAAAAAAVAAAAAAASAPAGISTAPDTHHGDHRGEQKDHQEHIDPLPEAPVSTTALPSTATGPSHHLAPQQQPQHPRLAHHPPGTHDEGSSSSAAQLPPHHPHSPQHQQRGILVDQQAAQVLHEKALAQQLHAQNTFGVPYTGATRTQSPGAAYRGNAGITSAASPAQEASHQQQQQPQDLQQQQQQQPALPLPQQSQQLPSLQQAQNSPQFQNNSQDQQGQQGQQDQESQAGANRDPPSPTQYGASTNPTTNANALPGQPESWQEAAPYWRPTTQSCAMYNMDRTKTYELKLNPRVERGFFVADGDWTCYRRNYFQVSLGFSATDQVGQRAELPSLIAADGRLQTATAFYVGVAARTSNGQRVVELVQHTTKRDKGPQLVPEPRMCQPQDSPSALDTFHTVTFDRLQFKAATANNGKRRAAQQYHVLIAELFAEFPDHTRCRVAFAESAPLVVRGRAPGHYANMTARPPRTNSTAPPPNYYGNNGNGQTPQPLSSEQHAGEQHAQVLPPLPQHLHPLHPLAGPHEHSSTITLPQPNVHHHQQHQPHQQHQQQHQPQAVQVKTSVHPPSSHLASFHPHHPSVMYSQPASPAALGPEAQQYFHHQQQLHGQQQHHFQQYSYLPAHLLAQQQQQQQQLRAPPPAGNGGTMSGTSTPHSHVSGHQHLQQQPQTVYHDHATYEHPHHPQHAASSSSPAHLAHQQHPVQHQQQQQQHHHQQYQSHQQQPSHFAPSAQQHQPHIPQHQPLHQHQGHHQGSSSLPQSRGGGGGGGGVAGVVSGGELDIQHSQALHMKLHALHQEQQQHQQHMPQESPPPPALPLPNDRHHHHHPQHVDVDDNNRLPPLSNLMPQPVVQEPHAAQDEQPQHQHRHAHVGGGHHHGHHHAHHHHHSAHHQQQQQQQQHTHEPPPLQEHHHEVVQHHHQHHHEQPQQQQAMQEGGGVHVEAAAAAAAMQSRVRSATPVPMMAPAPVSLVAAGGGQVSGGKENAAAAGGGGGNEGAVDANEQQGACEAAEDARVRS</sequence>
<organism evidence="5 6">
    <name type="scientific">Geranomyces variabilis</name>
    <dbReference type="NCBI Taxonomy" id="109894"/>
    <lineage>
        <taxon>Eukaryota</taxon>
        <taxon>Fungi</taxon>
        <taxon>Fungi incertae sedis</taxon>
        <taxon>Chytridiomycota</taxon>
        <taxon>Chytridiomycota incertae sedis</taxon>
        <taxon>Chytridiomycetes</taxon>
        <taxon>Spizellomycetales</taxon>
        <taxon>Powellomycetaceae</taxon>
        <taxon>Geranomyces</taxon>
    </lineage>
</organism>
<accession>A0AAD5TQE6</accession>
<feature type="compositionally biased region" description="Low complexity" evidence="3">
    <location>
        <begin position="681"/>
        <end position="690"/>
    </location>
</feature>
<feature type="region of interest" description="Disordered" evidence="3">
    <location>
        <begin position="514"/>
        <end position="643"/>
    </location>
</feature>
<evidence type="ECO:0000313" key="5">
    <source>
        <dbReference type="EMBL" id="KAJ3183496.1"/>
    </source>
</evidence>
<dbReference type="GO" id="GO:0003677">
    <property type="term" value="F:DNA binding"/>
    <property type="evidence" value="ECO:0007669"/>
    <property type="project" value="UniProtKB-KW"/>
</dbReference>
<feature type="compositionally biased region" description="Basic and acidic residues" evidence="3">
    <location>
        <begin position="725"/>
        <end position="735"/>
    </location>
</feature>
<dbReference type="PANTHER" id="PTHR35144:SF2">
    <property type="entry name" value="MEIOSIS-SPECIFIC TRANSCRIPTION FACTOR NDT80"/>
    <property type="match status" value="1"/>
</dbReference>
<evidence type="ECO:0000256" key="2">
    <source>
        <dbReference type="PROSITE-ProRule" id="PRU00850"/>
    </source>
</evidence>
<protein>
    <recommendedName>
        <fullName evidence="4">NDT80 domain-containing protein</fullName>
    </recommendedName>
</protein>
<evidence type="ECO:0000313" key="6">
    <source>
        <dbReference type="Proteomes" id="UP001212152"/>
    </source>
</evidence>
<feature type="compositionally biased region" description="Polar residues" evidence="3">
    <location>
        <begin position="611"/>
        <end position="620"/>
    </location>
</feature>
<feature type="compositionally biased region" description="Polar residues" evidence="3">
    <location>
        <begin position="295"/>
        <end position="308"/>
    </location>
</feature>
<feature type="compositionally biased region" description="Low complexity" evidence="3">
    <location>
        <begin position="118"/>
        <end position="129"/>
    </location>
</feature>
<evidence type="ECO:0000256" key="1">
    <source>
        <dbReference type="ARBA" id="ARBA00023125"/>
    </source>
</evidence>
<feature type="compositionally biased region" description="Low complexity" evidence="3">
    <location>
        <begin position="849"/>
        <end position="860"/>
    </location>
</feature>
<dbReference type="SUPFAM" id="SSF49417">
    <property type="entry name" value="p53-like transcription factors"/>
    <property type="match status" value="1"/>
</dbReference>
<dbReference type="Pfam" id="PF05224">
    <property type="entry name" value="NDT80_PhoG"/>
    <property type="match status" value="1"/>
</dbReference>
<dbReference type="EMBL" id="JADGJQ010000006">
    <property type="protein sequence ID" value="KAJ3183496.1"/>
    <property type="molecule type" value="Genomic_DNA"/>
</dbReference>
<dbReference type="AlphaFoldDB" id="A0AAD5TQE6"/>